<keyword evidence="10" id="KW-1185">Reference proteome</keyword>
<organism evidence="9 10">
    <name type="scientific">Novilysobacter erysipheiresistens</name>
    <dbReference type="NCBI Taxonomy" id="1749332"/>
    <lineage>
        <taxon>Bacteria</taxon>
        <taxon>Pseudomonadati</taxon>
        <taxon>Pseudomonadota</taxon>
        <taxon>Gammaproteobacteria</taxon>
        <taxon>Lysobacterales</taxon>
        <taxon>Lysobacteraceae</taxon>
        <taxon>Novilysobacter</taxon>
    </lineage>
</organism>
<comment type="caution">
    <text evidence="9">The sequence shown here is derived from an EMBL/GenBank/DDBJ whole genome shotgun (WGS) entry which is preliminary data.</text>
</comment>
<evidence type="ECO:0000313" key="10">
    <source>
        <dbReference type="Proteomes" id="UP001355056"/>
    </source>
</evidence>
<dbReference type="Pfam" id="PF03330">
    <property type="entry name" value="DPBB_1"/>
    <property type="match status" value="1"/>
</dbReference>
<feature type="domain" description="SPOR" evidence="8">
    <location>
        <begin position="301"/>
        <end position="380"/>
    </location>
</feature>
<feature type="compositionally biased region" description="Low complexity" evidence="6">
    <location>
        <begin position="27"/>
        <end position="36"/>
    </location>
</feature>
<dbReference type="InterPro" id="IPR036680">
    <property type="entry name" value="SPOR-like_sf"/>
</dbReference>
<evidence type="ECO:0000256" key="6">
    <source>
        <dbReference type="SAM" id="MobiDB-lite"/>
    </source>
</evidence>
<evidence type="ECO:0000313" key="9">
    <source>
        <dbReference type="EMBL" id="MEG3184270.1"/>
    </source>
</evidence>
<keyword evidence="4" id="KW-1003">Cell membrane</keyword>
<dbReference type="EC" id="4.2.2.-" evidence="4"/>
<dbReference type="PROSITE" id="PS51257">
    <property type="entry name" value="PROKAR_LIPOPROTEIN"/>
    <property type="match status" value="1"/>
</dbReference>
<keyword evidence="2 4" id="KW-0456">Lyase</keyword>
<feature type="compositionally biased region" description="Basic and acidic residues" evidence="6">
    <location>
        <begin position="37"/>
        <end position="54"/>
    </location>
</feature>
<keyword evidence="3 4" id="KW-0961">Cell wall biogenesis/degradation</keyword>
<keyword evidence="4" id="KW-0449">Lipoprotein</keyword>
<dbReference type="Proteomes" id="UP001355056">
    <property type="component" value="Unassembled WGS sequence"/>
</dbReference>
<dbReference type="Pfam" id="PF05036">
    <property type="entry name" value="SPOR"/>
    <property type="match status" value="1"/>
</dbReference>
<dbReference type="HAMAP" id="MF_02071">
    <property type="entry name" value="RlpA"/>
    <property type="match status" value="1"/>
</dbReference>
<feature type="region of interest" description="Disordered" evidence="6">
    <location>
        <begin position="20"/>
        <end position="57"/>
    </location>
</feature>
<comment type="similarity">
    <text evidence="4 5">Belongs to the RlpA family.</text>
</comment>
<reference evidence="9 10" key="1">
    <citation type="journal article" date="2016" name="Int. J. Syst. Evol. Microbiol.">
        <title>Lysobacter erysipheiresistens sp. nov., an antagonist of powdery mildew, isolated from tobacco-cultivated soil.</title>
        <authorList>
            <person name="Xie B."/>
            <person name="Li T."/>
            <person name="Lin X."/>
            <person name="Wang C.J."/>
            <person name="Chen Y.J."/>
            <person name="Liu W.J."/>
            <person name="Zhao Z.W."/>
        </authorList>
    </citation>
    <scope>NUCLEOTIDE SEQUENCE [LARGE SCALE GENOMIC DNA]</scope>
    <source>
        <strain evidence="9 10">RS-LYSO-3</strain>
    </source>
</reference>
<dbReference type="Gene3D" id="2.40.40.10">
    <property type="entry name" value="RlpA-like domain"/>
    <property type="match status" value="1"/>
</dbReference>
<dbReference type="SUPFAM" id="SSF50685">
    <property type="entry name" value="Barwin-like endoglucanases"/>
    <property type="match status" value="1"/>
</dbReference>
<dbReference type="InterPro" id="IPR034718">
    <property type="entry name" value="RlpA"/>
</dbReference>
<feature type="signal peptide" evidence="7">
    <location>
        <begin position="1"/>
        <end position="19"/>
    </location>
</feature>
<keyword evidence="4" id="KW-0472">Membrane</keyword>
<evidence type="ECO:0000256" key="1">
    <source>
        <dbReference type="ARBA" id="ARBA00022729"/>
    </source>
</evidence>
<proteinExistence type="inferred from homology"/>
<dbReference type="PROSITE" id="PS51724">
    <property type="entry name" value="SPOR"/>
    <property type="match status" value="1"/>
</dbReference>
<dbReference type="InterPro" id="IPR012997">
    <property type="entry name" value="RplA"/>
</dbReference>
<dbReference type="InterPro" id="IPR007730">
    <property type="entry name" value="SPOR-like_dom"/>
</dbReference>
<dbReference type="PANTHER" id="PTHR34183">
    <property type="entry name" value="ENDOLYTIC PEPTIDOGLYCAN TRANSGLYCOSYLASE RLPA"/>
    <property type="match status" value="1"/>
</dbReference>
<dbReference type="SUPFAM" id="SSF110997">
    <property type="entry name" value="Sporulation related repeat"/>
    <property type="match status" value="1"/>
</dbReference>
<sequence length="380" mass="39287">MRRLLAATLVLGLAACASAPDKPEPAPAAADGVAAAEGERKVSPYAPAKEDPSKRGNYTAGGLYAPGVADSAPTGGIDVSLIPEPEIVAEPRSRYGNRSTYSVLGKKYHVLDSAEGYVEEGLASYYGKKFHGRRTSNMEVYDMYAFTAAHKSLPLPSFARVTNLDNGKSVVVRVNDRGPFHKGRIIDLSYAAAVKLGITRAGTGRVEVRALLPGEAAPVLAGSDEDRSDESRSDESRSPAAVETRIAAAVPASRMDSLVAALPLDGAGAGALQLPPGVRIATGKPTRLDAATAPATPETPATSTGGIILQVASFSTRDNADRALAKLHGAGIDAARLHDATANGEQVWRLRVGPLDAAAAPALASRIAGLGLGTPQRVSE</sequence>
<dbReference type="Gene3D" id="3.30.70.1070">
    <property type="entry name" value="Sporulation related repeat"/>
    <property type="match status" value="1"/>
</dbReference>
<dbReference type="EMBL" id="JAXGFP010000004">
    <property type="protein sequence ID" value="MEG3184270.1"/>
    <property type="molecule type" value="Genomic_DNA"/>
</dbReference>
<name>A0ABU7YZ82_9GAMM</name>
<gene>
    <name evidence="4" type="primary">rlpA</name>
    <name evidence="9" type="ORF">SNE34_09630</name>
</gene>
<comment type="function">
    <text evidence="4">Lytic transglycosylase with a strong preference for naked glycan strands that lack stem peptides.</text>
</comment>
<dbReference type="RefSeq" id="WP_332616767.1">
    <property type="nucleotide sequence ID" value="NZ_JAXGFP010000004.1"/>
</dbReference>
<dbReference type="InterPro" id="IPR009009">
    <property type="entry name" value="RlpA-like_DPBB"/>
</dbReference>
<comment type="subcellular location">
    <subcellularLocation>
        <location evidence="4">Cell membrane</location>
        <topology evidence="4">Lipid-anchor</topology>
    </subcellularLocation>
</comment>
<keyword evidence="1 7" id="KW-0732">Signal</keyword>
<evidence type="ECO:0000259" key="8">
    <source>
        <dbReference type="PROSITE" id="PS51724"/>
    </source>
</evidence>
<dbReference type="NCBIfam" id="TIGR00413">
    <property type="entry name" value="rlpA"/>
    <property type="match status" value="1"/>
</dbReference>
<evidence type="ECO:0000256" key="3">
    <source>
        <dbReference type="ARBA" id="ARBA00023316"/>
    </source>
</evidence>
<dbReference type="PANTHER" id="PTHR34183:SF1">
    <property type="entry name" value="ENDOLYTIC PEPTIDOGLYCAN TRANSGLYCOSYLASE RLPA"/>
    <property type="match status" value="1"/>
</dbReference>
<keyword evidence="4" id="KW-0564">Palmitate</keyword>
<evidence type="ECO:0000256" key="5">
    <source>
        <dbReference type="RuleBase" id="RU003495"/>
    </source>
</evidence>
<dbReference type="CDD" id="cd22268">
    <property type="entry name" value="DPBB_RlpA-like"/>
    <property type="match status" value="1"/>
</dbReference>
<evidence type="ECO:0000256" key="2">
    <source>
        <dbReference type="ARBA" id="ARBA00023239"/>
    </source>
</evidence>
<evidence type="ECO:0000256" key="4">
    <source>
        <dbReference type="HAMAP-Rule" id="MF_02071"/>
    </source>
</evidence>
<protein>
    <recommendedName>
        <fullName evidence="4">Endolytic peptidoglycan transglycosylase RlpA</fullName>
        <ecNumber evidence="4">4.2.2.-</ecNumber>
    </recommendedName>
</protein>
<dbReference type="InterPro" id="IPR036908">
    <property type="entry name" value="RlpA-like_sf"/>
</dbReference>
<feature type="region of interest" description="Disordered" evidence="6">
    <location>
        <begin position="219"/>
        <end position="242"/>
    </location>
</feature>
<accession>A0ABU7YZ82</accession>
<evidence type="ECO:0000256" key="7">
    <source>
        <dbReference type="SAM" id="SignalP"/>
    </source>
</evidence>
<feature type="chain" id="PRO_5047456625" description="Endolytic peptidoglycan transglycosylase RlpA" evidence="7">
    <location>
        <begin position="20"/>
        <end position="380"/>
    </location>
</feature>